<dbReference type="PANTHER" id="PTHR12677:SF59">
    <property type="entry name" value="GOLGI APPARATUS MEMBRANE PROTEIN TVP38-RELATED"/>
    <property type="match status" value="1"/>
</dbReference>
<name>A0ABY1ZFB5_9GAMM</name>
<comment type="similarity">
    <text evidence="6">Belongs to the TVP38/TMEM64 family.</text>
</comment>
<dbReference type="InterPro" id="IPR015414">
    <property type="entry name" value="TMEM64"/>
</dbReference>
<evidence type="ECO:0000256" key="6">
    <source>
        <dbReference type="RuleBase" id="RU366058"/>
    </source>
</evidence>
<dbReference type="Pfam" id="PF09335">
    <property type="entry name" value="VTT_dom"/>
    <property type="match status" value="1"/>
</dbReference>
<reference evidence="8 9" key="1">
    <citation type="submission" date="2019-02" db="EMBL/GenBank/DDBJ databases">
        <title>Marinobacter halodurans sp. nov., a marine bacterium isolated from sea tidal flat.</title>
        <authorList>
            <person name="Yoo Y."/>
            <person name="Lee D.W."/>
            <person name="Kim B.S."/>
            <person name="Kim J.-J."/>
        </authorList>
    </citation>
    <scope>NUCLEOTIDE SEQUENCE [LARGE SCALE GENOMIC DNA]</scope>
    <source>
        <strain evidence="8 9">YJ-S3-2</strain>
    </source>
</reference>
<evidence type="ECO:0000256" key="5">
    <source>
        <dbReference type="ARBA" id="ARBA00023136"/>
    </source>
</evidence>
<comment type="caution">
    <text evidence="6">Lacks conserved residue(s) required for the propagation of feature annotation.</text>
</comment>
<keyword evidence="5 6" id="KW-0472">Membrane</keyword>
<evidence type="ECO:0000256" key="3">
    <source>
        <dbReference type="ARBA" id="ARBA00022692"/>
    </source>
</evidence>
<accession>A0ABY1ZFB5</accession>
<sequence>MRFLKKVSVMVIVMALAAFVVQQDWLAHIADSQWVADYLAREGWPAFLLMSLVAIAYTAAGGPRQVLAFVFGYALGGWIGMAVSTVLTTFGAMVCFLVSRFMIGDWARRRFGKRLDKVQVLLGEKTALKVLMIRLLPVGSNLITNLLAGATHIRLLPFLAGSFVGYIPQMAVFALLGAGIGVSDHRKMILSIVLFIVASIIGIYLYRTRSSRQIGELVTKDL</sequence>
<keyword evidence="3 6" id="KW-0812">Transmembrane</keyword>
<proteinExistence type="inferred from homology"/>
<evidence type="ECO:0000256" key="1">
    <source>
        <dbReference type="ARBA" id="ARBA00004651"/>
    </source>
</evidence>
<evidence type="ECO:0000313" key="9">
    <source>
        <dbReference type="Proteomes" id="UP000313645"/>
    </source>
</evidence>
<keyword evidence="2 6" id="KW-1003">Cell membrane</keyword>
<feature type="transmembrane region" description="Helical" evidence="6">
    <location>
        <begin position="155"/>
        <end position="182"/>
    </location>
</feature>
<evidence type="ECO:0000256" key="4">
    <source>
        <dbReference type="ARBA" id="ARBA00022989"/>
    </source>
</evidence>
<dbReference type="InterPro" id="IPR032816">
    <property type="entry name" value="VTT_dom"/>
</dbReference>
<feature type="transmembrane region" description="Helical" evidence="6">
    <location>
        <begin position="39"/>
        <end position="59"/>
    </location>
</feature>
<keyword evidence="9" id="KW-1185">Reference proteome</keyword>
<feature type="domain" description="VTT" evidence="7">
    <location>
        <begin position="63"/>
        <end position="178"/>
    </location>
</feature>
<feature type="transmembrane region" description="Helical" evidence="6">
    <location>
        <begin position="188"/>
        <end position="206"/>
    </location>
</feature>
<evidence type="ECO:0000259" key="7">
    <source>
        <dbReference type="Pfam" id="PF09335"/>
    </source>
</evidence>
<organism evidence="8 9">
    <name type="scientific">Marinobacter halodurans</name>
    <dbReference type="NCBI Taxonomy" id="2528979"/>
    <lineage>
        <taxon>Bacteria</taxon>
        <taxon>Pseudomonadati</taxon>
        <taxon>Pseudomonadota</taxon>
        <taxon>Gammaproteobacteria</taxon>
        <taxon>Pseudomonadales</taxon>
        <taxon>Marinobacteraceae</taxon>
        <taxon>Marinobacter</taxon>
    </lineage>
</organism>
<dbReference type="PANTHER" id="PTHR12677">
    <property type="entry name" value="GOLGI APPARATUS MEMBRANE PROTEIN TVP38-RELATED"/>
    <property type="match status" value="1"/>
</dbReference>
<keyword evidence="4 6" id="KW-1133">Transmembrane helix</keyword>
<evidence type="ECO:0000313" key="8">
    <source>
        <dbReference type="EMBL" id="TBW49530.1"/>
    </source>
</evidence>
<dbReference type="Proteomes" id="UP000313645">
    <property type="component" value="Unassembled WGS sequence"/>
</dbReference>
<comment type="subcellular location">
    <subcellularLocation>
        <location evidence="1 6">Cell membrane</location>
        <topology evidence="1 6">Multi-pass membrane protein</topology>
    </subcellularLocation>
</comment>
<feature type="transmembrane region" description="Helical" evidence="6">
    <location>
        <begin position="66"/>
        <end position="83"/>
    </location>
</feature>
<dbReference type="RefSeq" id="WP_131483581.1">
    <property type="nucleotide sequence ID" value="NZ_SJDL01000040.1"/>
</dbReference>
<evidence type="ECO:0000256" key="2">
    <source>
        <dbReference type="ARBA" id="ARBA00022475"/>
    </source>
</evidence>
<protein>
    <recommendedName>
        <fullName evidence="6">TVP38/TMEM64 family membrane protein</fullName>
    </recommendedName>
</protein>
<comment type="caution">
    <text evidence="8">The sequence shown here is derived from an EMBL/GenBank/DDBJ whole genome shotgun (WGS) entry which is preliminary data.</text>
</comment>
<dbReference type="EMBL" id="SJDL01000040">
    <property type="protein sequence ID" value="TBW49530.1"/>
    <property type="molecule type" value="Genomic_DNA"/>
</dbReference>
<gene>
    <name evidence="8" type="ORF">EZI54_19640</name>
</gene>